<dbReference type="InterPro" id="IPR021656">
    <property type="entry name" value="C2-C2_1"/>
</dbReference>
<feature type="compositionally biased region" description="Acidic residues" evidence="7">
    <location>
        <begin position="1117"/>
        <end position="1126"/>
    </location>
</feature>
<comment type="similarity">
    <text evidence="2">Belongs to the RPGRIP1 family.</text>
</comment>
<keyword evidence="4" id="KW-0969">Cilium</keyword>
<proteinExistence type="inferred from homology"/>
<dbReference type="InterPro" id="IPR041091">
    <property type="entry name" value="RPGRIP1_C"/>
</dbReference>
<feature type="compositionally biased region" description="Low complexity" evidence="7">
    <location>
        <begin position="916"/>
        <end position="926"/>
    </location>
</feature>
<feature type="coiled-coil region" evidence="6">
    <location>
        <begin position="490"/>
        <end position="552"/>
    </location>
</feature>
<comment type="caution">
    <text evidence="9">The sequence shown here is derived from an EMBL/GenBank/DDBJ whole genome shotgun (WGS) entry which is preliminary data.</text>
</comment>
<evidence type="ECO:0000256" key="5">
    <source>
        <dbReference type="ARBA" id="ARBA00023273"/>
    </source>
</evidence>
<feature type="coiled-coil region" evidence="6">
    <location>
        <begin position="196"/>
        <end position="248"/>
    </location>
</feature>
<dbReference type="Proteomes" id="UP001364617">
    <property type="component" value="Unassembled WGS sequence"/>
</dbReference>
<evidence type="ECO:0000313" key="9">
    <source>
        <dbReference type="EMBL" id="KAK7122042.1"/>
    </source>
</evidence>
<protein>
    <recommendedName>
        <fullName evidence="8">C2 domain-containing protein</fullName>
    </recommendedName>
</protein>
<name>A0AAN9C5B6_9TELE</name>
<evidence type="ECO:0000256" key="4">
    <source>
        <dbReference type="ARBA" id="ARBA00023069"/>
    </source>
</evidence>
<dbReference type="Pfam" id="PF11618">
    <property type="entry name" value="C2-C2_1"/>
    <property type="match status" value="1"/>
</dbReference>
<feature type="region of interest" description="Disordered" evidence="7">
    <location>
        <begin position="913"/>
        <end position="1156"/>
    </location>
</feature>
<dbReference type="PANTHER" id="PTHR14240">
    <property type="entry name" value="RETINITIS PIGMENTOSA GTPASE REGULATOR-INTERACTING PROTEIN"/>
    <property type="match status" value="1"/>
</dbReference>
<dbReference type="SMART" id="SM00239">
    <property type="entry name" value="C2"/>
    <property type="match status" value="1"/>
</dbReference>
<reference evidence="9 10" key="1">
    <citation type="submission" date="2024-02" db="EMBL/GenBank/DDBJ databases">
        <title>Chromosome-level genome assembly of the Eurasian Minnow (Phoxinus phoxinus).</title>
        <authorList>
            <person name="Oriowo T.O."/>
            <person name="Martin S."/>
            <person name="Stange M."/>
            <person name="Chrysostomakis Y."/>
            <person name="Brown T."/>
            <person name="Winkler S."/>
            <person name="Kukowka S."/>
            <person name="Myers E.W."/>
            <person name="Bohne A."/>
        </authorList>
    </citation>
    <scope>NUCLEOTIDE SEQUENCE [LARGE SCALE GENOMIC DNA]</scope>
    <source>
        <strain evidence="9">ZFMK-TIS-60720</strain>
        <tissue evidence="9">Whole Organism</tissue>
    </source>
</reference>
<evidence type="ECO:0000256" key="1">
    <source>
        <dbReference type="ARBA" id="ARBA00004138"/>
    </source>
</evidence>
<evidence type="ECO:0000256" key="2">
    <source>
        <dbReference type="ARBA" id="ARBA00006042"/>
    </source>
</evidence>
<accession>A0AAN9C5B6</accession>
<dbReference type="FunFam" id="2.60.40.150:FF:000073">
    <property type="entry name" value="protein fantom isoform X1"/>
    <property type="match status" value="1"/>
</dbReference>
<keyword evidence="10" id="KW-1185">Reference proteome</keyword>
<keyword evidence="5" id="KW-0966">Cell projection</keyword>
<dbReference type="InterPro" id="IPR031139">
    <property type="entry name" value="RPGRIP1_fam"/>
</dbReference>
<evidence type="ECO:0000256" key="6">
    <source>
        <dbReference type="SAM" id="Coils"/>
    </source>
</evidence>
<dbReference type="Gene3D" id="2.60.40.150">
    <property type="entry name" value="C2 domain"/>
    <property type="match status" value="3"/>
</dbReference>
<keyword evidence="3 6" id="KW-0175">Coiled coil</keyword>
<feature type="region of interest" description="Disordered" evidence="7">
    <location>
        <begin position="133"/>
        <end position="169"/>
    </location>
</feature>
<dbReference type="InterPro" id="IPR035892">
    <property type="entry name" value="C2_domain_sf"/>
</dbReference>
<dbReference type="CDD" id="cd00030">
    <property type="entry name" value="C2"/>
    <property type="match status" value="1"/>
</dbReference>
<gene>
    <name evidence="9" type="ORF">R3I93_022981</name>
</gene>
<evidence type="ECO:0000313" key="10">
    <source>
        <dbReference type="Proteomes" id="UP001364617"/>
    </source>
</evidence>
<feature type="domain" description="C2" evidence="8">
    <location>
        <begin position="760"/>
        <end position="884"/>
    </location>
</feature>
<organism evidence="9 10">
    <name type="scientific">Phoxinus phoxinus</name>
    <name type="common">Eurasian minnow</name>
    <dbReference type="NCBI Taxonomy" id="58324"/>
    <lineage>
        <taxon>Eukaryota</taxon>
        <taxon>Metazoa</taxon>
        <taxon>Chordata</taxon>
        <taxon>Craniata</taxon>
        <taxon>Vertebrata</taxon>
        <taxon>Euteleostomi</taxon>
        <taxon>Actinopterygii</taxon>
        <taxon>Neopterygii</taxon>
        <taxon>Teleostei</taxon>
        <taxon>Ostariophysi</taxon>
        <taxon>Cypriniformes</taxon>
        <taxon>Leuciscidae</taxon>
        <taxon>Phoxininae</taxon>
        <taxon>Phoxinus</taxon>
    </lineage>
</organism>
<dbReference type="InterPro" id="IPR000008">
    <property type="entry name" value="C2_dom"/>
</dbReference>
<dbReference type="PANTHER" id="PTHR14240:SF1">
    <property type="entry name" value="PROTEIN FANTOM-RELATED"/>
    <property type="match status" value="1"/>
</dbReference>
<feature type="compositionally biased region" description="Basic and acidic residues" evidence="7">
    <location>
        <begin position="927"/>
        <end position="1007"/>
    </location>
</feature>
<dbReference type="PROSITE" id="PS50004">
    <property type="entry name" value="C2"/>
    <property type="match status" value="1"/>
</dbReference>
<feature type="coiled-coil region" evidence="6">
    <location>
        <begin position="305"/>
        <end position="363"/>
    </location>
</feature>
<sequence>MMFSRADETAGDIPVKDITVTTHGSATLPESALSQNVRERQNVSKFSREELEDKFLRLQDENLTLKQHACKQEDKIRRMATKLIRLVKDRKRSESAGGRDVEMEEMMEEMQEKVQDLEKQNEGLRRRLLATKQQLQVQTRRHTPYSHVQPRINSGLRRPLTPARPHTPRAGIRHVEGEMSAKPPQGLLPRYGHSLLDEARAEIRNLESVTEMQQAQLEEMERSAEVWREQLKRRERECEESLLQMREHQAGGQRLTIKENVEMIKLQKLLSEKGNALTVLESRFLQQQESMKTLKASHDAALLKVEEVSRQMKEERMKSLQLETQTQSRVLEQRHAQELQERIQDLEKERDLLKENCDKFVKSAFDVSQEQKWRIREQQLKVQVVQLETALRSDLTDKNQILDKIKAERDVNEKLMQENKQLQLRYLEQKQHLDEIKDRMKFFTKESEIDAAELSEALMLIKTRRSQKSGELGFLEKVEEDVKVDVERSLREMQATHAETIQELEKTRNMLIIQHKINKDYQAEVGVVTRTMDDLKLEYELKTEKLAQLLDMRAAKIKKLEAQMKDIAYGTKTHVFRPDVTTDDVTDEFDGPLHLARGENLLEIHLGRAQFAPEAVEGLKDRDPSTFCTYAFYDFELQSTAVVRGARPAYSFTSQYLVRVNELFLNYLHTSSVTVEVQLAEGLSFRTVAAGQLRLNQLLERDGKVFGTIQLVGVTDEIQVFGTLEYWLKLRVPMEQAIRLYKERVKALGYLNTSTRNSQALSVPVASSSSLIDGDLNELNVTVHLCCDLKSRAPHTQPSPYVIYKLYDFPDHDTPIISSTNEPQFEDHTVFPVAINSDLDAFLRSEALVLYVFDDLDDENQLYLGKARVPLISLAHDETITGMFELTDPAGLPSGQISVTLKWKFTYLPPSSSALTTQQTKITSRTTPERRTSQDQEKAERRTSQDKEKTERRTSQDQEKAERRTSQDKEKTERRTHQDQEKAERRTPQDKEKKERQTSQEKEKTETETQLMTKDPPLIPQPTVSETPLPKPRQRTLPKSTAKRVSFVDVTELEKQMEQTTASDGDDDKETRSSVTPVPKTIIVMDAGQATSVSEEEDEEESHFSEGQLITASSQSDESEVSEELQEPQTGAQGEDEDDSDDCIVPAQSSQQKKQPSECIRVEIVSLSLTPGSRVAEDGGIVRLFVEYGFLGLPSVETPLSLKKPLPGHCLSYNFSNVIHVDMENNQARRQSLRAVLEGRDTHLEHIKFTVVSDPPEEEEQDEECEDVGVAYLRIRDVMDTRRDMRDVSLSVVDVQDSSEVIGHLVVTVEALEALTSIMKDPERDRPLTTLA</sequence>
<dbReference type="SUPFAM" id="SSF49562">
    <property type="entry name" value="C2 domain (Calcium/lipid-binding domain, CaLB)"/>
    <property type="match status" value="2"/>
</dbReference>
<comment type="subcellular location">
    <subcellularLocation>
        <location evidence="1">Cell projection</location>
        <location evidence="1">Cilium</location>
    </subcellularLocation>
</comment>
<dbReference type="GO" id="GO:1905515">
    <property type="term" value="P:non-motile cilium assembly"/>
    <property type="evidence" value="ECO:0007669"/>
    <property type="project" value="TreeGrafter"/>
</dbReference>
<dbReference type="Pfam" id="PF18111">
    <property type="entry name" value="RPGR1_C"/>
    <property type="match status" value="1"/>
</dbReference>
<dbReference type="Pfam" id="PF00168">
    <property type="entry name" value="C2"/>
    <property type="match status" value="1"/>
</dbReference>
<dbReference type="GO" id="GO:0032391">
    <property type="term" value="C:photoreceptor connecting cilium"/>
    <property type="evidence" value="ECO:0007669"/>
    <property type="project" value="TreeGrafter"/>
</dbReference>
<feature type="coiled-coil region" evidence="6">
    <location>
        <begin position="398"/>
        <end position="439"/>
    </location>
</feature>
<evidence type="ECO:0000256" key="7">
    <source>
        <dbReference type="SAM" id="MobiDB-lite"/>
    </source>
</evidence>
<dbReference type="GO" id="GO:0005856">
    <property type="term" value="C:cytoskeleton"/>
    <property type="evidence" value="ECO:0007669"/>
    <property type="project" value="UniProtKB-ARBA"/>
</dbReference>
<dbReference type="EMBL" id="JAYKXH010000025">
    <property type="protein sequence ID" value="KAK7122042.1"/>
    <property type="molecule type" value="Genomic_DNA"/>
</dbReference>
<evidence type="ECO:0000259" key="8">
    <source>
        <dbReference type="PROSITE" id="PS50004"/>
    </source>
</evidence>
<evidence type="ECO:0000256" key="3">
    <source>
        <dbReference type="ARBA" id="ARBA00023054"/>
    </source>
</evidence>
<dbReference type="GO" id="GO:0046548">
    <property type="term" value="P:retinal rod cell development"/>
    <property type="evidence" value="ECO:0007669"/>
    <property type="project" value="TreeGrafter"/>
</dbReference>